<dbReference type="CDD" id="cd01734">
    <property type="entry name" value="YlxS_C"/>
    <property type="match status" value="1"/>
</dbReference>
<evidence type="ECO:0000256" key="2">
    <source>
        <dbReference type="ARBA" id="ARBA00022517"/>
    </source>
</evidence>
<comment type="function">
    <text evidence="3">Required for maturation of 30S ribosomal subunits.</text>
</comment>
<dbReference type="InterPro" id="IPR035956">
    <property type="entry name" value="RimP_N_sf"/>
</dbReference>
<gene>
    <name evidence="3" type="primary">rimP</name>
    <name evidence="6" type="ORF">EDC25_101284</name>
</gene>
<keyword evidence="1 3" id="KW-0963">Cytoplasm</keyword>
<keyword evidence="7" id="KW-1185">Reference proteome</keyword>
<dbReference type="PANTHER" id="PTHR33867:SF1">
    <property type="entry name" value="RIBOSOME MATURATION FACTOR RIMP"/>
    <property type="match status" value="1"/>
</dbReference>
<dbReference type="Gene3D" id="3.30.300.70">
    <property type="entry name" value="RimP-like superfamily, N-terminal"/>
    <property type="match status" value="1"/>
</dbReference>
<name>A0A4S3KRI8_9GAMM</name>
<dbReference type="FunFam" id="3.30.300.70:FF:000001">
    <property type="entry name" value="Ribosome maturation factor RimP"/>
    <property type="match status" value="1"/>
</dbReference>
<evidence type="ECO:0000313" key="7">
    <source>
        <dbReference type="Proteomes" id="UP000294599"/>
    </source>
</evidence>
<sequence>MDKAQDIARLVESTISALGLELWGVEYAPRANNSLVRLYIDHAGREVTVDDCESVSREVSALFDVEDPINGHYTLEVSSPGLDRPFFKAAQLPRYAGETLEASLHAPVNGRRRIQGRLESVDGERVTLAVDGQPFSFDFAQAAKIRVKPDYAKLLAQPGRANGKAGAPGDTE</sequence>
<dbReference type="HAMAP" id="MF_01077">
    <property type="entry name" value="RimP"/>
    <property type="match status" value="1"/>
</dbReference>
<evidence type="ECO:0000256" key="3">
    <source>
        <dbReference type="HAMAP-Rule" id="MF_01077"/>
    </source>
</evidence>
<feature type="domain" description="Ribosome maturation factor RimP C-terminal" evidence="5">
    <location>
        <begin position="87"/>
        <end position="149"/>
    </location>
</feature>
<protein>
    <recommendedName>
        <fullName evidence="3">Ribosome maturation factor RimP</fullName>
    </recommendedName>
</protein>
<comment type="caution">
    <text evidence="6">The sequence shown here is derived from an EMBL/GenBank/DDBJ whole genome shotgun (WGS) entry which is preliminary data.</text>
</comment>
<dbReference type="InterPro" id="IPR036847">
    <property type="entry name" value="RimP_C_sf"/>
</dbReference>
<dbReference type="InterPro" id="IPR003728">
    <property type="entry name" value="Ribosome_maturation_RimP"/>
</dbReference>
<dbReference type="OrthoDB" id="9805006at2"/>
<dbReference type="GO" id="GO:0000028">
    <property type="term" value="P:ribosomal small subunit assembly"/>
    <property type="evidence" value="ECO:0007669"/>
    <property type="project" value="TreeGrafter"/>
</dbReference>
<dbReference type="GO" id="GO:0005829">
    <property type="term" value="C:cytosol"/>
    <property type="evidence" value="ECO:0007669"/>
    <property type="project" value="TreeGrafter"/>
</dbReference>
<dbReference type="RefSeq" id="WP_123521329.1">
    <property type="nucleotide sequence ID" value="NZ_JBHLWF010000005.1"/>
</dbReference>
<evidence type="ECO:0000259" key="5">
    <source>
        <dbReference type="Pfam" id="PF17384"/>
    </source>
</evidence>
<dbReference type="InterPro" id="IPR028998">
    <property type="entry name" value="RimP_C"/>
</dbReference>
<dbReference type="AlphaFoldDB" id="A0A4S3KRI8"/>
<evidence type="ECO:0000259" key="4">
    <source>
        <dbReference type="Pfam" id="PF02576"/>
    </source>
</evidence>
<dbReference type="GO" id="GO:0006412">
    <property type="term" value="P:translation"/>
    <property type="evidence" value="ECO:0007669"/>
    <property type="project" value="TreeGrafter"/>
</dbReference>
<dbReference type="SUPFAM" id="SSF74942">
    <property type="entry name" value="YhbC-like, C-terminal domain"/>
    <property type="match status" value="1"/>
</dbReference>
<proteinExistence type="inferred from homology"/>
<dbReference type="Pfam" id="PF02576">
    <property type="entry name" value="RimP_N"/>
    <property type="match status" value="1"/>
</dbReference>
<accession>A0A4S3KRI8</accession>
<dbReference type="SUPFAM" id="SSF75420">
    <property type="entry name" value="YhbC-like, N-terminal domain"/>
    <property type="match status" value="1"/>
</dbReference>
<dbReference type="NCBIfam" id="NF000927">
    <property type="entry name" value="PRK00092.1-1"/>
    <property type="match status" value="1"/>
</dbReference>
<dbReference type="Gene3D" id="2.30.30.180">
    <property type="entry name" value="Ribosome maturation factor RimP, C-terminal domain"/>
    <property type="match status" value="1"/>
</dbReference>
<reference evidence="6 7" key="1">
    <citation type="submission" date="2019-03" db="EMBL/GenBank/DDBJ databases">
        <title>Genomic Encyclopedia of Type Strains, Phase IV (KMG-IV): sequencing the most valuable type-strain genomes for metagenomic binning, comparative biology and taxonomic classification.</title>
        <authorList>
            <person name="Goeker M."/>
        </authorList>
    </citation>
    <scope>NUCLEOTIDE SEQUENCE [LARGE SCALE GENOMIC DNA]</scope>
    <source>
        <strain evidence="6 7">DSM 21944</strain>
    </source>
</reference>
<dbReference type="Proteomes" id="UP000294599">
    <property type="component" value="Unassembled WGS sequence"/>
</dbReference>
<organism evidence="6 7">
    <name type="scientific">Pseudofulvimonas gallinarii</name>
    <dbReference type="NCBI Taxonomy" id="634155"/>
    <lineage>
        <taxon>Bacteria</taxon>
        <taxon>Pseudomonadati</taxon>
        <taxon>Pseudomonadota</taxon>
        <taxon>Gammaproteobacteria</taxon>
        <taxon>Lysobacterales</taxon>
        <taxon>Rhodanobacteraceae</taxon>
        <taxon>Pseudofulvimonas</taxon>
    </lineage>
</organism>
<evidence type="ECO:0000313" key="6">
    <source>
        <dbReference type="EMBL" id="TCT01415.1"/>
    </source>
</evidence>
<comment type="subcellular location">
    <subcellularLocation>
        <location evidence="3">Cytoplasm</location>
    </subcellularLocation>
</comment>
<comment type="similarity">
    <text evidence="3">Belongs to the RimP family.</text>
</comment>
<dbReference type="EMBL" id="SMAF01000001">
    <property type="protein sequence ID" value="TCT01415.1"/>
    <property type="molecule type" value="Genomic_DNA"/>
</dbReference>
<dbReference type="PANTHER" id="PTHR33867">
    <property type="entry name" value="RIBOSOME MATURATION FACTOR RIMP"/>
    <property type="match status" value="1"/>
</dbReference>
<dbReference type="Pfam" id="PF17384">
    <property type="entry name" value="DUF150_C"/>
    <property type="match status" value="1"/>
</dbReference>
<dbReference type="InterPro" id="IPR028989">
    <property type="entry name" value="RimP_N"/>
</dbReference>
<evidence type="ECO:0000256" key="1">
    <source>
        <dbReference type="ARBA" id="ARBA00022490"/>
    </source>
</evidence>
<feature type="domain" description="Ribosome maturation factor RimP N-terminal" evidence="4">
    <location>
        <begin position="10"/>
        <end position="83"/>
    </location>
</feature>
<keyword evidence="2 3" id="KW-0690">Ribosome biogenesis</keyword>